<keyword evidence="3" id="KW-1185">Reference proteome</keyword>
<evidence type="ECO:0000313" key="2">
    <source>
        <dbReference type="EMBL" id="SDI29154.1"/>
    </source>
</evidence>
<dbReference type="EMBL" id="FNCY01000016">
    <property type="protein sequence ID" value="SDI29154.1"/>
    <property type="molecule type" value="Genomic_DNA"/>
</dbReference>
<dbReference type="InterPro" id="IPR013976">
    <property type="entry name" value="HDOD"/>
</dbReference>
<dbReference type="InterPro" id="IPR052340">
    <property type="entry name" value="RNase_Y/CdgJ"/>
</dbReference>
<evidence type="ECO:0000313" key="3">
    <source>
        <dbReference type="Proteomes" id="UP000198607"/>
    </source>
</evidence>
<dbReference type="PROSITE" id="PS51833">
    <property type="entry name" value="HDOD"/>
    <property type="match status" value="1"/>
</dbReference>
<organism evidence="2 3">
    <name type="scientific">Propionivibrio dicarboxylicus</name>
    <dbReference type="NCBI Taxonomy" id="83767"/>
    <lineage>
        <taxon>Bacteria</taxon>
        <taxon>Pseudomonadati</taxon>
        <taxon>Pseudomonadota</taxon>
        <taxon>Betaproteobacteria</taxon>
        <taxon>Rhodocyclales</taxon>
        <taxon>Rhodocyclaceae</taxon>
        <taxon>Propionivibrio</taxon>
    </lineage>
</organism>
<protein>
    <submittedName>
        <fullName evidence="2">EAL and modified HD-GYP domain-containing signal transduction protein</fullName>
    </submittedName>
</protein>
<dbReference type="SUPFAM" id="SSF109604">
    <property type="entry name" value="HD-domain/PDEase-like"/>
    <property type="match status" value="1"/>
</dbReference>
<evidence type="ECO:0000259" key="1">
    <source>
        <dbReference type="PROSITE" id="PS51833"/>
    </source>
</evidence>
<proteinExistence type="predicted"/>
<dbReference type="PANTHER" id="PTHR33525:SF4">
    <property type="entry name" value="CYCLIC DI-GMP PHOSPHODIESTERASE CDGJ"/>
    <property type="match status" value="1"/>
</dbReference>
<dbReference type="STRING" id="83767.SAMN05660652_03179"/>
<sequence length="404" mass="44453">MRLTYFFFRPLVSAAHGWVAFDLGTRLEEKLGSQDIVRCLREANAGSLASVHPLIIASKPAWLEQAELREALKPNQAIFMLPPAALDDEKVLATSKALLADGYHIGITIADKDMVRRVPRLSFDHVAMTAALARDELTTSGSGYFSDLGFRKIATEVTTHEMYGWISAHDFAASHCGFLAERNPAGGRQPDLARLKLLKLLSIVEHDGDTREIESIFREEPKLSYNLLRLVNSVAVGARTRISNFSQAIAILGRRQLQRWLQLLIYANNLAEGNHPNPLMQLAATRGRLIELLCKSINSPSGTAERCDNAFMTGLFSLLDVLLNMPMPEILKELPLQEEVVAALADPENGGILGKLLSIVAHTEKGQFGRASLLLDELDISPDTHAAAQVLALHWAARINIDSN</sequence>
<dbReference type="OrthoDB" id="9804751at2"/>
<gene>
    <name evidence="2" type="ORF">SAMN05660652_03179</name>
</gene>
<dbReference type="AlphaFoldDB" id="A0A1G8JD00"/>
<dbReference type="Pfam" id="PF08668">
    <property type="entry name" value="HDOD"/>
    <property type="match status" value="1"/>
</dbReference>
<dbReference type="Proteomes" id="UP000198607">
    <property type="component" value="Unassembled WGS sequence"/>
</dbReference>
<reference evidence="2 3" key="1">
    <citation type="submission" date="2016-10" db="EMBL/GenBank/DDBJ databases">
        <authorList>
            <person name="de Groot N.N."/>
        </authorList>
    </citation>
    <scope>NUCLEOTIDE SEQUENCE [LARGE SCALE GENOMIC DNA]</scope>
    <source>
        <strain evidence="2 3">DSM 5885</strain>
    </source>
</reference>
<feature type="domain" description="HDOD" evidence="1">
    <location>
        <begin position="187"/>
        <end position="384"/>
    </location>
</feature>
<dbReference type="PANTHER" id="PTHR33525">
    <property type="match status" value="1"/>
</dbReference>
<accession>A0A1G8JD00</accession>
<name>A0A1G8JD00_9RHOO</name>
<dbReference type="RefSeq" id="WP_091938924.1">
    <property type="nucleotide sequence ID" value="NZ_FNCY01000016.1"/>
</dbReference>
<dbReference type="Gene3D" id="1.10.3210.10">
    <property type="entry name" value="Hypothetical protein af1432"/>
    <property type="match status" value="1"/>
</dbReference>